<keyword evidence="1" id="KW-1133">Transmembrane helix</keyword>
<dbReference type="EMBL" id="JALJOR010000001">
    <property type="protein sequence ID" value="KAK9829868.1"/>
    <property type="molecule type" value="Genomic_DNA"/>
</dbReference>
<keyword evidence="3" id="KW-1185">Reference proteome</keyword>
<evidence type="ECO:0000313" key="3">
    <source>
        <dbReference type="Proteomes" id="UP001489004"/>
    </source>
</evidence>
<comment type="caution">
    <text evidence="2">The sequence shown here is derived from an EMBL/GenBank/DDBJ whole genome shotgun (WGS) entry which is preliminary data.</text>
</comment>
<sequence length="143" mass="16058">MLWTGWSTWWIDWDCLWCEPGFALFSWTWWIVGASIITHYVHQADNAHLPQRYWRHVVVGLAWGEVLLWSITLALTILQLVAFYRAIPEIPEGQVAAAVNRDKDAPGISPDYVPYPPGYVPYPPGYVPYPPGVVPGATPAAAV</sequence>
<keyword evidence="1" id="KW-0472">Membrane</keyword>
<dbReference type="AlphaFoldDB" id="A0AAW1R8H9"/>
<protein>
    <submittedName>
        <fullName evidence="2">Uncharacterized protein</fullName>
    </submittedName>
</protein>
<organism evidence="2 3">
    <name type="scientific">[Myrmecia] bisecta</name>
    <dbReference type="NCBI Taxonomy" id="41462"/>
    <lineage>
        <taxon>Eukaryota</taxon>
        <taxon>Viridiplantae</taxon>
        <taxon>Chlorophyta</taxon>
        <taxon>core chlorophytes</taxon>
        <taxon>Trebouxiophyceae</taxon>
        <taxon>Trebouxiales</taxon>
        <taxon>Trebouxiaceae</taxon>
        <taxon>Myrmecia</taxon>
    </lineage>
</organism>
<feature type="transmembrane region" description="Helical" evidence="1">
    <location>
        <begin position="20"/>
        <end position="41"/>
    </location>
</feature>
<keyword evidence="1" id="KW-0812">Transmembrane</keyword>
<name>A0AAW1R8H9_9CHLO</name>
<dbReference type="Proteomes" id="UP001489004">
    <property type="component" value="Unassembled WGS sequence"/>
</dbReference>
<evidence type="ECO:0000256" key="1">
    <source>
        <dbReference type="SAM" id="Phobius"/>
    </source>
</evidence>
<reference evidence="2 3" key="1">
    <citation type="journal article" date="2024" name="Nat. Commun.">
        <title>Phylogenomics reveals the evolutionary origins of lichenization in chlorophyte algae.</title>
        <authorList>
            <person name="Puginier C."/>
            <person name="Libourel C."/>
            <person name="Otte J."/>
            <person name="Skaloud P."/>
            <person name="Haon M."/>
            <person name="Grisel S."/>
            <person name="Petersen M."/>
            <person name="Berrin J.G."/>
            <person name="Delaux P.M."/>
            <person name="Dal Grande F."/>
            <person name="Keller J."/>
        </authorList>
    </citation>
    <scope>NUCLEOTIDE SEQUENCE [LARGE SCALE GENOMIC DNA]</scope>
    <source>
        <strain evidence="2 3">SAG 2043</strain>
    </source>
</reference>
<gene>
    <name evidence="2" type="ORF">WJX72_008351</name>
</gene>
<feature type="transmembrane region" description="Helical" evidence="1">
    <location>
        <begin position="53"/>
        <end position="84"/>
    </location>
</feature>
<accession>A0AAW1R8H9</accession>
<evidence type="ECO:0000313" key="2">
    <source>
        <dbReference type="EMBL" id="KAK9829868.1"/>
    </source>
</evidence>
<proteinExistence type="predicted"/>